<feature type="transmembrane region" description="Helical" evidence="2">
    <location>
        <begin position="88"/>
        <end position="109"/>
    </location>
</feature>
<evidence type="ECO:0000313" key="3">
    <source>
        <dbReference type="EMBL" id="PPQ90373.1"/>
    </source>
</evidence>
<feature type="transmembrane region" description="Helical" evidence="2">
    <location>
        <begin position="257"/>
        <end position="275"/>
    </location>
</feature>
<evidence type="ECO:0000313" key="4">
    <source>
        <dbReference type="Proteomes" id="UP000283269"/>
    </source>
</evidence>
<feature type="transmembrane region" description="Helical" evidence="2">
    <location>
        <begin position="327"/>
        <end position="350"/>
    </location>
</feature>
<comment type="caution">
    <text evidence="3">The sequence shown here is derived from an EMBL/GenBank/DDBJ whole genome shotgun (WGS) entry which is preliminary data.</text>
</comment>
<name>A0A409XHY7_PSICY</name>
<keyword evidence="2" id="KW-0812">Transmembrane</keyword>
<feature type="transmembrane region" description="Helical" evidence="2">
    <location>
        <begin position="130"/>
        <end position="154"/>
    </location>
</feature>
<dbReference type="Proteomes" id="UP000283269">
    <property type="component" value="Unassembled WGS sequence"/>
</dbReference>
<keyword evidence="4" id="KW-1185">Reference proteome</keyword>
<gene>
    <name evidence="3" type="ORF">CVT25_007775</name>
</gene>
<reference evidence="3 4" key="1">
    <citation type="journal article" date="2018" name="Evol. Lett.">
        <title>Horizontal gene cluster transfer increased hallucinogenic mushroom diversity.</title>
        <authorList>
            <person name="Reynolds H.T."/>
            <person name="Vijayakumar V."/>
            <person name="Gluck-Thaler E."/>
            <person name="Korotkin H.B."/>
            <person name="Matheny P.B."/>
            <person name="Slot J.C."/>
        </authorList>
    </citation>
    <scope>NUCLEOTIDE SEQUENCE [LARGE SCALE GENOMIC DNA]</scope>
    <source>
        <strain evidence="3 4">2631</strain>
    </source>
</reference>
<feature type="transmembrane region" description="Helical" evidence="2">
    <location>
        <begin position="7"/>
        <end position="25"/>
    </location>
</feature>
<feature type="transmembrane region" description="Helical" evidence="2">
    <location>
        <begin position="174"/>
        <end position="198"/>
    </location>
</feature>
<keyword evidence="2" id="KW-0472">Membrane</keyword>
<keyword evidence="2" id="KW-1133">Transmembrane helix</keyword>
<accession>A0A409XHY7</accession>
<dbReference type="InParanoid" id="A0A409XHY7"/>
<proteinExistence type="predicted"/>
<sequence length="358" mass="38947">MLVVQSTYSFIFAIVYLVTASPFVYARGRGGGGGSTGSSGSSGSSGTTGTTGNSGYVDGGADDGKGGNDGPDFVSDAASNLAVQSWQWATFVTAVIAGVFAIMIFYKSIQALDKYYRAIKKDGPSSLESWNTGTAFWAFGMLGSFFLAAFYPLLIVQALAPDLFNVLSVTYSQIPTGMMLMCANLADITIACAFLVLLHHRQTLHFGTTSTWKRLVDISLIFLMVVFTIVEAVFDSLTSTFQSLSKWRALVDINHLYLALYLVTTIDITVSSVILRRKVKATTMEDDRTIHNLSYRICSLLVIQGTFRLIEEIITYLPSIQATNINYAALAFVDTLITFLVYTEVLLYGLRNFSLGTG</sequence>
<feature type="region of interest" description="Disordered" evidence="1">
    <location>
        <begin position="34"/>
        <end position="61"/>
    </location>
</feature>
<feature type="transmembrane region" description="Helical" evidence="2">
    <location>
        <begin position="218"/>
        <end position="237"/>
    </location>
</feature>
<feature type="compositionally biased region" description="Low complexity" evidence="1">
    <location>
        <begin position="38"/>
        <end position="56"/>
    </location>
</feature>
<protein>
    <submittedName>
        <fullName evidence="3">Uncharacterized protein</fullName>
    </submittedName>
</protein>
<dbReference type="AlphaFoldDB" id="A0A409XHY7"/>
<evidence type="ECO:0000256" key="2">
    <source>
        <dbReference type="SAM" id="Phobius"/>
    </source>
</evidence>
<organism evidence="3 4">
    <name type="scientific">Psilocybe cyanescens</name>
    <dbReference type="NCBI Taxonomy" id="93625"/>
    <lineage>
        <taxon>Eukaryota</taxon>
        <taxon>Fungi</taxon>
        <taxon>Dikarya</taxon>
        <taxon>Basidiomycota</taxon>
        <taxon>Agaricomycotina</taxon>
        <taxon>Agaricomycetes</taxon>
        <taxon>Agaricomycetidae</taxon>
        <taxon>Agaricales</taxon>
        <taxon>Agaricineae</taxon>
        <taxon>Strophariaceae</taxon>
        <taxon>Psilocybe</taxon>
    </lineage>
</organism>
<evidence type="ECO:0000256" key="1">
    <source>
        <dbReference type="SAM" id="MobiDB-lite"/>
    </source>
</evidence>
<dbReference type="EMBL" id="NHYD01001644">
    <property type="protein sequence ID" value="PPQ90373.1"/>
    <property type="molecule type" value="Genomic_DNA"/>
</dbReference>